<sequence length="106" mass="11178">MKTPGSTAQAVGIAVFTERAASASIPVRPSVRKAWRLALTYGFLSARPPSQCGLATFNSALAAHLTKGDAFGGIVRVTAEGGKIMKSVDYSKLEKLLREPAREEGS</sequence>
<accession>A0ABP6ZCN5</accession>
<protein>
    <submittedName>
        <fullName evidence="1">Uncharacterized protein</fullName>
    </submittedName>
</protein>
<reference evidence="2" key="1">
    <citation type="journal article" date="2019" name="Int. J. Syst. Evol. Microbiol.">
        <title>The Global Catalogue of Microorganisms (GCM) 10K type strain sequencing project: providing services to taxonomists for standard genome sequencing and annotation.</title>
        <authorList>
            <consortium name="The Broad Institute Genomics Platform"/>
            <consortium name="The Broad Institute Genome Sequencing Center for Infectious Disease"/>
            <person name="Wu L."/>
            <person name="Ma J."/>
        </authorList>
    </citation>
    <scope>NUCLEOTIDE SEQUENCE [LARGE SCALE GENOMIC DNA]</scope>
    <source>
        <strain evidence="2">JCM 17326</strain>
    </source>
</reference>
<organism evidence="1 2">
    <name type="scientific">Nonomuraea rosea</name>
    <dbReference type="NCBI Taxonomy" id="638574"/>
    <lineage>
        <taxon>Bacteria</taxon>
        <taxon>Bacillati</taxon>
        <taxon>Actinomycetota</taxon>
        <taxon>Actinomycetes</taxon>
        <taxon>Streptosporangiales</taxon>
        <taxon>Streptosporangiaceae</taxon>
        <taxon>Nonomuraea</taxon>
    </lineage>
</organism>
<comment type="caution">
    <text evidence="1">The sequence shown here is derived from an EMBL/GenBank/DDBJ whole genome shotgun (WGS) entry which is preliminary data.</text>
</comment>
<dbReference type="EMBL" id="BAABDQ010000041">
    <property type="protein sequence ID" value="GAA3605538.1"/>
    <property type="molecule type" value="Genomic_DNA"/>
</dbReference>
<dbReference type="Proteomes" id="UP001500630">
    <property type="component" value="Unassembled WGS sequence"/>
</dbReference>
<keyword evidence="2" id="KW-1185">Reference proteome</keyword>
<evidence type="ECO:0000313" key="1">
    <source>
        <dbReference type="EMBL" id="GAA3605538.1"/>
    </source>
</evidence>
<evidence type="ECO:0000313" key="2">
    <source>
        <dbReference type="Proteomes" id="UP001500630"/>
    </source>
</evidence>
<gene>
    <name evidence="1" type="ORF">GCM10022419_107950</name>
</gene>
<name>A0ABP6ZCN5_9ACTN</name>
<proteinExistence type="predicted"/>
<dbReference type="RefSeq" id="WP_345574443.1">
    <property type="nucleotide sequence ID" value="NZ_BAABDQ010000041.1"/>
</dbReference>